<reference evidence="1" key="1">
    <citation type="journal article" date="2020" name="Fungal Divers.">
        <title>Resolving the Mortierellaceae phylogeny through synthesis of multi-gene phylogenetics and phylogenomics.</title>
        <authorList>
            <person name="Vandepol N."/>
            <person name="Liber J."/>
            <person name="Desiro A."/>
            <person name="Na H."/>
            <person name="Kennedy M."/>
            <person name="Barry K."/>
            <person name="Grigoriev I.V."/>
            <person name="Miller A.N."/>
            <person name="O'Donnell K."/>
            <person name="Stajich J.E."/>
            <person name="Bonito G."/>
        </authorList>
    </citation>
    <scope>NUCLEOTIDE SEQUENCE</scope>
    <source>
        <strain evidence="1">MES-2147</strain>
    </source>
</reference>
<dbReference type="AlphaFoldDB" id="A0A9P6J4S8"/>
<comment type="caution">
    <text evidence="1">The sequence shown here is derived from an EMBL/GenBank/DDBJ whole genome shotgun (WGS) entry which is preliminary data.</text>
</comment>
<organism evidence="1 2">
    <name type="scientific">Modicella reniformis</name>
    <dbReference type="NCBI Taxonomy" id="1440133"/>
    <lineage>
        <taxon>Eukaryota</taxon>
        <taxon>Fungi</taxon>
        <taxon>Fungi incertae sedis</taxon>
        <taxon>Mucoromycota</taxon>
        <taxon>Mortierellomycotina</taxon>
        <taxon>Mortierellomycetes</taxon>
        <taxon>Mortierellales</taxon>
        <taxon>Mortierellaceae</taxon>
        <taxon>Modicella</taxon>
    </lineage>
</organism>
<proteinExistence type="predicted"/>
<gene>
    <name evidence="1" type="ORF">BGZ65_009393</name>
</gene>
<evidence type="ECO:0000313" key="2">
    <source>
        <dbReference type="Proteomes" id="UP000749646"/>
    </source>
</evidence>
<protein>
    <submittedName>
        <fullName evidence="1">Uncharacterized protein</fullName>
    </submittedName>
</protein>
<keyword evidence="2" id="KW-1185">Reference proteome</keyword>
<dbReference type="EMBL" id="JAAAHW010006384">
    <property type="protein sequence ID" value="KAF9962297.1"/>
    <property type="molecule type" value="Genomic_DNA"/>
</dbReference>
<name>A0A9P6J4S8_9FUNG</name>
<sequence length="554" mass="60950">MSASIMRCTVCHPRRTFKSEEQERRHNLEYHSKSFSVAIVAKSGLSEKVVVKQVDGVFKCPFCRTPLTTKTGCRKHLKNNLCTTEKDNNQDPPELTLPAVTLPEHQDIPPLPVPRQQPKTRAFDDAVLNSCGDLHASAAEKRKTLGIIVSLGLEPISIKDVLGIEQNVLAHATVISRLPASSVEVRPVAPQKRKLDRDEICPNCSPAPAPGLEHLLSSSPYAARLATRSYVELSDEICELLNRDWQFSPHLRYASAVILAGCLLVNSKNGQAVIANTVEAYGRQKTVDIHREPFVIQKGQPGTTSLPPSIKTPYKKVWPVTVPTIEGKRLIIGTKSFDALITSSLRLDKVVEPCIGASTPSFVLTDVSHSLAAKIFLDTEHLETGLRMAESKDTWSISSSDLLHQLRQVKTKFFDASTFYLCRASSFFADNHPCQPYTIFNLASFDQAHSGDGVAASNLFHTIACDVIQDGSRAVLKRERVQQLRVRCTDQGNISNEFDGILTLYGDDSSVPILGNPVLNKFLENLASQLSPYIAKANKAVASFIENEFASPTV</sequence>
<evidence type="ECO:0000313" key="1">
    <source>
        <dbReference type="EMBL" id="KAF9962297.1"/>
    </source>
</evidence>
<accession>A0A9P6J4S8</accession>
<dbReference type="OrthoDB" id="2250876at2759"/>
<dbReference type="Proteomes" id="UP000749646">
    <property type="component" value="Unassembled WGS sequence"/>
</dbReference>